<reference evidence="4 5" key="1">
    <citation type="submission" date="2014-06" db="EMBL/GenBank/DDBJ databases">
        <authorList>
            <person name="Swart Estienne"/>
        </authorList>
    </citation>
    <scope>NUCLEOTIDE SEQUENCE [LARGE SCALE GENOMIC DNA]</scope>
    <source>
        <strain evidence="4 5">130c</strain>
    </source>
</reference>
<dbReference type="InterPro" id="IPR023231">
    <property type="entry name" value="GSKIP_dom_sf"/>
</dbReference>
<dbReference type="InterPro" id="IPR025697">
    <property type="entry name" value="CLU_dom"/>
</dbReference>
<dbReference type="Gene3D" id="1.25.40.10">
    <property type="entry name" value="Tetratricopeptide repeat domain"/>
    <property type="match status" value="1"/>
</dbReference>
<keyword evidence="4" id="KW-0396">Initiation factor</keyword>
<dbReference type="InterPro" id="IPR019734">
    <property type="entry name" value="TPR_rpt"/>
</dbReference>
<dbReference type="InterPro" id="IPR027523">
    <property type="entry name" value="CLU_prot"/>
</dbReference>
<evidence type="ECO:0000259" key="3">
    <source>
        <dbReference type="PROSITE" id="PS51823"/>
    </source>
</evidence>
<name>A0A077ZPF3_STYLE</name>
<feature type="domain" description="Clu" evidence="3">
    <location>
        <begin position="341"/>
        <end position="600"/>
    </location>
</feature>
<accession>A0A077ZPF3</accession>
<feature type="compositionally biased region" description="Basic residues" evidence="2">
    <location>
        <begin position="667"/>
        <end position="684"/>
    </location>
</feature>
<keyword evidence="4" id="KW-0648">Protein biosynthesis</keyword>
<dbReference type="PROSITE" id="PS51823">
    <property type="entry name" value="CLU"/>
    <property type="match status" value="1"/>
</dbReference>
<dbReference type="SUPFAM" id="SSF48452">
    <property type="entry name" value="TPR-like"/>
    <property type="match status" value="2"/>
</dbReference>
<dbReference type="Pfam" id="PF13236">
    <property type="entry name" value="CLU"/>
    <property type="match status" value="1"/>
</dbReference>
<evidence type="ECO:0000313" key="5">
    <source>
        <dbReference type="Proteomes" id="UP000039865"/>
    </source>
</evidence>
<protein>
    <submittedName>
        <fullName evidence="4">Eukaryotic translation initiation factor 3 subunit</fullName>
    </submittedName>
</protein>
<dbReference type="GO" id="GO:0005737">
    <property type="term" value="C:cytoplasm"/>
    <property type="evidence" value="ECO:0007669"/>
    <property type="project" value="TreeGrafter"/>
</dbReference>
<evidence type="ECO:0000256" key="2">
    <source>
        <dbReference type="SAM" id="MobiDB-lite"/>
    </source>
</evidence>
<dbReference type="EMBL" id="CCKQ01000749">
    <property type="protein sequence ID" value="CDW71842.1"/>
    <property type="molecule type" value="Genomic_DNA"/>
</dbReference>
<feature type="region of interest" description="Disordered" evidence="2">
    <location>
        <begin position="666"/>
        <end position="697"/>
    </location>
</feature>
<evidence type="ECO:0000256" key="1">
    <source>
        <dbReference type="ARBA" id="ARBA00022490"/>
    </source>
</evidence>
<dbReference type="Pfam" id="PF13374">
    <property type="entry name" value="TPR_10"/>
    <property type="match status" value="1"/>
</dbReference>
<feature type="region of interest" description="Disordered" evidence="2">
    <location>
        <begin position="717"/>
        <end position="740"/>
    </location>
</feature>
<keyword evidence="5" id="KW-1185">Reference proteome</keyword>
<gene>
    <name evidence="4" type="primary">Contig10684.g11425</name>
    <name evidence="4" type="ORF">STYLEM_792</name>
</gene>
<dbReference type="Pfam" id="PF13424">
    <property type="entry name" value="TPR_12"/>
    <property type="match status" value="1"/>
</dbReference>
<dbReference type="InParanoid" id="A0A077ZPF3"/>
<dbReference type="GO" id="GO:0003743">
    <property type="term" value="F:translation initiation factor activity"/>
    <property type="evidence" value="ECO:0007669"/>
    <property type="project" value="UniProtKB-KW"/>
</dbReference>
<sequence length="1151" mass="133924">MATQYSYFDYSDQKQPKITIGIVDLNQNLILIDYQQSQFEMIIELREYLRDYIKTCFMTNYYFEYEGKELNDFYEFKNIISEYQSKQESSGQNNFNFKDFFAQAQINLGMNQSFANNQYQQHQQQTLNGNKRQNQIEYLIKFHMRPYSRKSSANSDQSFDSIFFCLSLYLDQYDSYQNDGYLDDSKLLLNVSQHNILNLINEKPTDKNRSQNNEQINKVLQKIQLEKCENDCQRRDIQKSYFYKIFVTIEKQEYQVIACESGFYISDDSTLKTSYTLPGLLCHISKVFKKQFENHLKQLCKHDPYKALTKCGGINQKQQWFKSFKDYYNENKKINYQNEELISNKEYETGIYGLDFKHGSTREWNDEYQQCKELPKDTQMQRIQRKRTIQKIYSDFVECAKIGAVKVIQGNVSALNPNDPPLQQIYIYNNIFFSYCADSPFDFKDNIPTYAAVNGDLNGIQKLENLDIDGLYTLATCLVKFMGSRIVCQSIMPGILSFSSQEVQCEYGSSNNNINIGDSSDMNQIVIILICNQLLDQENKVLACFLKSQAINSLIKDGLMVPEGGPTDSESLTSIFHFHGVNMRYLGLVLTKFRQECQEKNLRFKHIDFLLEKEIFIRSIKHSIINHRMLNDSQDSDSEEQTEFESNQHLSELDFLILQEEQERIKAASKKQNKKKGKNKKKKTKLESSDSKKSSNVSQNTIEFSSLQCVISTDCEKSSDWSNKSTINQSSSRKGSQFSSQISDLQEISAIPNDEMIINQDSKYFSVQNENNLFQQLDSKKESDILFKDITPDSLFELLNLISKAQICKIFGITIEQKDYHLENVQNLCFDLNPQYEWLPFQYTNIIEFLPNVKQISHQNIEVDNIMAQANKAFKDNLQEVAFDLYAQCVSIHVQLQGPLQKEAFDCLQRMSRIIYLQSDINMAIDLQIKAIQISTVLFGIDHSSTAYAISTLALYYQQVQEHEKSIQLLEKAILIFTVVEGENHPDIAATYVTLGYLFQELDMLYEALDSFFEAIIRFKDLMGEENIQIASCYSAIAVTYFHLDELRTALDYQEKSHAILLKLQSQTHEDPQQQKIYGTYLESSNQLVSYYAGCCIQREKALRMNQQHMSTRQCKRALSKPGSQMLPQNLNFLDLLEYNRFIQSTLEQRL</sequence>
<dbReference type="Pfam" id="PF12807">
    <property type="entry name" value="eIF3_p135"/>
    <property type="match status" value="1"/>
</dbReference>
<proteinExistence type="predicted"/>
<dbReference type="OrthoDB" id="1414216at2759"/>
<dbReference type="SMART" id="SM00028">
    <property type="entry name" value="TPR"/>
    <property type="match status" value="3"/>
</dbReference>
<dbReference type="Proteomes" id="UP000039865">
    <property type="component" value="Unassembled WGS sequence"/>
</dbReference>
<feature type="compositionally biased region" description="Low complexity" evidence="2">
    <location>
        <begin position="729"/>
        <end position="740"/>
    </location>
</feature>
<dbReference type="AlphaFoldDB" id="A0A077ZPF3"/>
<keyword evidence="1" id="KW-0963">Cytoplasm</keyword>
<evidence type="ECO:0000313" key="4">
    <source>
        <dbReference type="EMBL" id="CDW71842.1"/>
    </source>
</evidence>
<dbReference type="PANTHER" id="PTHR12601:SF6">
    <property type="entry name" value="CLUSTERED MITOCHONDRIA PROTEIN HOMOLOG"/>
    <property type="match status" value="1"/>
</dbReference>
<dbReference type="SUPFAM" id="SSF103107">
    <property type="entry name" value="Hypothetical protein c14orf129, hspc210"/>
    <property type="match status" value="1"/>
</dbReference>
<dbReference type="InterPro" id="IPR033646">
    <property type="entry name" value="CLU-central"/>
</dbReference>
<organism evidence="4 5">
    <name type="scientific">Stylonychia lemnae</name>
    <name type="common">Ciliate</name>
    <dbReference type="NCBI Taxonomy" id="5949"/>
    <lineage>
        <taxon>Eukaryota</taxon>
        <taxon>Sar</taxon>
        <taxon>Alveolata</taxon>
        <taxon>Ciliophora</taxon>
        <taxon>Intramacronucleata</taxon>
        <taxon>Spirotrichea</taxon>
        <taxon>Stichotrichia</taxon>
        <taxon>Sporadotrichida</taxon>
        <taxon>Oxytrichidae</taxon>
        <taxon>Stylonychinae</taxon>
        <taxon>Stylonychia</taxon>
    </lineage>
</organism>
<dbReference type="PANTHER" id="PTHR12601">
    <property type="entry name" value="EUKARYOTIC TRANSLATION INITIATION FACTOR 3 SUBUNIT EIF-3"/>
    <property type="match status" value="1"/>
</dbReference>
<dbReference type="InterPro" id="IPR011990">
    <property type="entry name" value="TPR-like_helical_dom_sf"/>
</dbReference>